<evidence type="ECO:0000313" key="10">
    <source>
        <dbReference type="Proteomes" id="UP001208570"/>
    </source>
</evidence>
<dbReference type="GO" id="GO:0005794">
    <property type="term" value="C:Golgi apparatus"/>
    <property type="evidence" value="ECO:0007669"/>
    <property type="project" value="TreeGrafter"/>
</dbReference>
<protein>
    <recommendedName>
        <fullName evidence="8">GOST seven transmembrane domain-containing protein</fullName>
    </recommendedName>
</protein>
<dbReference type="GO" id="GO:0016020">
    <property type="term" value="C:membrane"/>
    <property type="evidence" value="ECO:0007669"/>
    <property type="project" value="UniProtKB-SubCell"/>
</dbReference>
<keyword evidence="10" id="KW-1185">Reference proteome</keyword>
<feature type="region of interest" description="Disordered" evidence="6">
    <location>
        <begin position="885"/>
        <end position="912"/>
    </location>
</feature>
<feature type="compositionally biased region" description="Basic and acidic residues" evidence="6">
    <location>
        <begin position="393"/>
        <end position="410"/>
    </location>
</feature>
<feature type="transmembrane region" description="Helical" evidence="7">
    <location>
        <begin position="630"/>
        <end position="649"/>
    </location>
</feature>
<evidence type="ECO:0000256" key="2">
    <source>
        <dbReference type="ARBA" id="ARBA00022692"/>
    </source>
</evidence>
<dbReference type="InterPro" id="IPR009637">
    <property type="entry name" value="GPR107/GPR108-like"/>
</dbReference>
<comment type="subcellular location">
    <subcellularLocation>
        <location evidence="1">Membrane</location>
        <topology evidence="1">Multi-pass membrane protein</topology>
    </subcellularLocation>
</comment>
<feature type="transmembrane region" description="Helical" evidence="7">
    <location>
        <begin position="696"/>
        <end position="722"/>
    </location>
</feature>
<organism evidence="9 10">
    <name type="scientific">Paralvinella palmiformis</name>
    <dbReference type="NCBI Taxonomy" id="53620"/>
    <lineage>
        <taxon>Eukaryota</taxon>
        <taxon>Metazoa</taxon>
        <taxon>Spiralia</taxon>
        <taxon>Lophotrochozoa</taxon>
        <taxon>Annelida</taxon>
        <taxon>Polychaeta</taxon>
        <taxon>Sedentaria</taxon>
        <taxon>Canalipalpata</taxon>
        <taxon>Terebellida</taxon>
        <taxon>Terebelliformia</taxon>
        <taxon>Alvinellidae</taxon>
        <taxon>Paralvinella</taxon>
    </lineage>
</organism>
<feature type="transmembrane region" description="Helical" evidence="7">
    <location>
        <begin position="661"/>
        <end position="684"/>
    </location>
</feature>
<sequence length="912" mass="102658">MTGHKAGVVSNLKKDQPVLFGVHCFAHRLEFACHDVVKSHPFYQELDKFLLDLYLFYHNSNLNRANLNEACLAAGSKVLVPTRVGDTRLQVTISVLKLHTEQPGPKLQRVFGQNELCGVKLKENVRRLTDKREDMAGVTDKLVKRLDTRFDVDDSIVAATSIANLSSWPDTLQDSRGFGDEHVTTLVRHFTNILAVANVDVESITPEWVMLKTLCYCQHGDNLHTVSWQTINRQFADLAGNMQALIEKDTRKTIDLTTFGFLQGGFLQVNVSGFTTEPVIPEQAYGYLGFTLSKLESSGMSYLETKQNTCMLREPAKNLAEDDVAVIVFTMDFKNKLVHVQKRGKDVQNMTLSTDKRETFDLPVNRRKRSLEFLRDSYLLPASRTKRQTSETGMKDLDKENQPKPVDRVRLPPVISPSSSVKNHTPNTAHYSTSPLLNKDEVQIGKPAGTNIPVGQTQDLAGANHQPDQSQGIIPASTNNQVDPSRGSSVISGQLSESKLPVYPTGALQSHISQSETEKSKSQESQIHKGPLVSNPQENLPPKVGTIPPSESSDITKDSFSMHVDDQGRVYFLFVAYINSKDEEGLYELYFHNCLNTEDDAHIAVNFSVYLIEKNGDNYLSAGHIPLPTIYFLLSVVFFVLGCFWMYTLKKSTEGVYKIHYLMLTLVYIKSLALLFHAINFHFMAQQGHHEEAIAIIYYITYLMRGILLFVTIVLIGAGWAFVKYILSDRDKKIFIIVIPLQVLANVAQIIIEETEEGETQFITWNEIFIIVDLLCCGAILFPVVWSIRHLQDASQTDGKAAINLIKLKLFRHFYILIAVPFQYEWMDEFFRELAVMVFYIVTAYKFRPASNNPYLQVPQDSDDELEMDEVVTQSGALEGLTKVNVKYSGGNGDSTTAASTTNKRESSHEYD</sequence>
<dbReference type="InterPro" id="IPR053937">
    <property type="entry name" value="GOST_TM"/>
</dbReference>
<keyword evidence="4 7" id="KW-1133">Transmembrane helix</keyword>
<gene>
    <name evidence="9" type="ORF">LSH36_699g02015</name>
</gene>
<accession>A0AAD9MTF6</accession>
<evidence type="ECO:0000256" key="4">
    <source>
        <dbReference type="ARBA" id="ARBA00022989"/>
    </source>
</evidence>
<evidence type="ECO:0000313" key="9">
    <source>
        <dbReference type="EMBL" id="KAK2145147.1"/>
    </source>
</evidence>
<dbReference type="PANTHER" id="PTHR21229:SF2">
    <property type="entry name" value="RE59932P"/>
    <property type="match status" value="1"/>
</dbReference>
<feature type="transmembrane region" description="Helical" evidence="7">
    <location>
        <begin position="808"/>
        <end position="824"/>
    </location>
</feature>
<reference evidence="9" key="1">
    <citation type="journal article" date="2023" name="Mol. Biol. Evol.">
        <title>Third-Generation Sequencing Reveals the Adaptive Role of the Epigenome in Three Deep-Sea Polychaetes.</title>
        <authorList>
            <person name="Perez M."/>
            <person name="Aroh O."/>
            <person name="Sun Y."/>
            <person name="Lan Y."/>
            <person name="Juniper S.K."/>
            <person name="Young C.R."/>
            <person name="Angers B."/>
            <person name="Qian P.Y."/>
        </authorList>
    </citation>
    <scope>NUCLEOTIDE SEQUENCE</scope>
    <source>
        <strain evidence="9">P08H-3</strain>
    </source>
</reference>
<proteinExistence type="predicted"/>
<evidence type="ECO:0000256" key="5">
    <source>
        <dbReference type="ARBA" id="ARBA00023136"/>
    </source>
</evidence>
<name>A0AAD9MTF6_9ANNE</name>
<feature type="transmembrane region" description="Helical" evidence="7">
    <location>
        <begin position="768"/>
        <end position="788"/>
    </location>
</feature>
<evidence type="ECO:0000259" key="8">
    <source>
        <dbReference type="Pfam" id="PF06814"/>
    </source>
</evidence>
<feature type="compositionally biased region" description="Basic and acidic residues" evidence="6">
    <location>
        <begin position="903"/>
        <end position="912"/>
    </location>
</feature>
<feature type="region of interest" description="Disordered" evidence="6">
    <location>
        <begin position="382"/>
        <end position="492"/>
    </location>
</feature>
<feature type="domain" description="GOST seven transmembrane" evidence="8">
    <location>
        <begin position="626"/>
        <end position="854"/>
    </location>
</feature>
<feature type="transmembrane region" description="Helical" evidence="7">
    <location>
        <begin position="734"/>
        <end position="752"/>
    </location>
</feature>
<feature type="compositionally biased region" description="Polar residues" evidence="6">
    <location>
        <begin position="416"/>
        <end position="436"/>
    </location>
</feature>
<evidence type="ECO:0000256" key="3">
    <source>
        <dbReference type="ARBA" id="ARBA00022729"/>
    </source>
</evidence>
<dbReference type="Proteomes" id="UP001208570">
    <property type="component" value="Unassembled WGS sequence"/>
</dbReference>
<keyword evidence="5 7" id="KW-0472">Membrane</keyword>
<evidence type="ECO:0000256" key="6">
    <source>
        <dbReference type="SAM" id="MobiDB-lite"/>
    </source>
</evidence>
<comment type="caution">
    <text evidence="9">The sequence shown here is derived from an EMBL/GenBank/DDBJ whole genome shotgun (WGS) entry which is preliminary data.</text>
</comment>
<dbReference type="PANTHER" id="PTHR21229">
    <property type="entry name" value="LUNG SEVEN TRANSMEMBRANE RECEPTOR"/>
    <property type="match status" value="1"/>
</dbReference>
<keyword evidence="3" id="KW-0732">Signal</keyword>
<feature type="compositionally biased region" description="Polar residues" evidence="6">
    <location>
        <begin position="466"/>
        <end position="492"/>
    </location>
</feature>
<dbReference type="AlphaFoldDB" id="A0AAD9MTF6"/>
<dbReference type="EMBL" id="JAODUP010000699">
    <property type="protein sequence ID" value="KAK2145147.1"/>
    <property type="molecule type" value="Genomic_DNA"/>
</dbReference>
<evidence type="ECO:0000256" key="1">
    <source>
        <dbReference type="ARBA" id="ARBA00004141"/>
    </source>
</evidence>
<dbReference type="Pfam" id="PF06814">
    <property type="entry name" value="GOST_TM"/>
    <property type="match status" value="1"/>
</dbReference>
<keyword evidence="2 7" id="KW-0812">Transmembrane</keyword>
<evidence type="ECO:0000256" key="7">
    <source>
        <dbReference type="SAM" id="Phobius"/>
    </source>
</evidence>
<feature type="region of interest" description="Disordered" evidence="6">
    <location>
        <begin position="507"/>
        <end position="557"/>
    </location>
</feature>